<protein>
    <submittedName>
        <fullName evidence="6">Phosphopentomutase</fullName>
    </submittedName>
</protein>
<dbReference type="InterPro" id="IPR010045">
    <property type="entry name" value="DeoB"/>
</dbReference>
<comment type="caution">
    <text evidence="6">The sequence shown here is derived from an EMBL/GenBank/DDBJ whole genome shotgun (WGS) entry which is preliminary data.</text>
</comment>
<evidence type="ECO:0000313" key="7">
    <source>
        <dbReference type="Proteomes" id="UP000004625"/>
    </source>
</evidence>
<evidence type="ECO:0000259" key="5">
    <source>
        <dbReference type="Pfam" id="PF01676"/>
    </source>
</evidence>
<name>G9ZLZ5_9LACO</name>
<dbReference type="GO" id="GO:0043094">
    <property type="term" value="P:metabolic compound salvage"/>
    <property type="evidence" value="ECO:0007669"/>
    <property type="project" value="InterPro"/>
</dbReference>
<comment type="similarity">
    <text evidence="1">Belongs to the phosphopentomutase family.</text>
</comment>
<dbReference type="PATRIC" id="fig|797515.3.peg.691"/>
<feature type="domain" description="Metalloenzyme" evidence="5">
    <location>
        <begin position="268"/>
        <end position="387"/>
    </location>
</feature>
<keyword evidence="7" id="KW-1185">Reference proteome</keyword>
<dbReference type="Gene3D" id="3.40.720.10">
    <property type="entry name" value="Alkaline Phosphatase, subunit A"/>
    <property type="match status" value="1"/>
</dbReference>
<dbReference type="Gene3D" id="3.30.70.1250">
    <property type="entry name" value="Phosphopentomutase"/>
    <property type="match status" value="1"/>
</dbReference>
<dbReference type="PANTHER" id="PTHR21110">
    <property type="entry name" value="PHOSPHOPENTOMUTASE"/>
    <property type="match status" value="1"/>
</dbReference>
<gene>
    <name evidence="6" type="ORF">HMPREF9103_00743</name>
</gene>
<keyword evidence="2" id="KW-0479">Metal-binding</keyword>
<evidence type="ECO:0000256" key="4">
    <source>
        <dbReference type="ARBA" id="ARBA00023235"/>
    </source>
</evidence>
<dbReference type="GO" id="GO:0008973">
    <property type="term" value="F:phosphopentomutase activity"/>
    <property type="evidence" value="ECO:0007669"/>
    <property type="project" value="InterPro"/>
</dbReference>
<dbReference type="GO" id="GO:0009117">
    <property type="term" value="P:nucleotide metabolic process"/>
    <property type="evidence" value="ECO:0007669"/>
    <property type="project" value="InterPro"/>
</dbReference>
<dbReference type="InterPro" id="IPR006124">
    <property type="entry name" value="Metalloenzyme"/>
</dbReference>
<dbReference type="AlphaFoldDB" id="G9ZLZ5"/>
<dbReference type="PIRSF" id="PIRSF001491">
    <property type="entry name" value="Ppentomutase"/>
    <property type="match status" value="1"/>
</dbReference>
<reference evidence="6 7" key="1">
    <citation type="submission" date="2011-09" db="EMBL/GenBank/DDBJ databases">
        <authorList>
            <person name="Weinstock G."/>
            <person name="Sodergren E."/>
            <person name="Clifton S."/>
            <person name="Fulton L."/>
            <person name="Fulton B."/>
            <person name="Courtney L."/>
            <person name="Fronick C."/>
            <person name="Harrison M."/>
            <person name="Strong C."/>
            <person name="Farmer C."/>
            <person name="Delahaunty K."/>
            <person name="Markovic C."/>
            <person name="Hall O."/>
            <person name="Minx P."/>
            <person name="Tomlinson C."/>
            <person name="Mitreva M."/>
            <person name="Hou S."/>
            <person name="Chen J."/>
            <person name="Wollam A."/>
            <person name="Pepin K.H."/>
            <person name="Johnson M."/>
            <person name="Bhonagiri V."/>
            <person name="Zhang X."/>
            <person name="Suruliraj S."/>
            <person name="Warren W."/>
            <person name="Chinwalla A."/>
            <person name="Mardis E.R."/>
            <person name="Wilson R.K."/>
        </authorList>
    </citation>
    <scope>NUCLEOTIDE SEQUENCE [LARGE SCALE GENOMIC DNA]</scope>
    <source>
        <strain evidence="6 7">F0439</strain>
    </source>
</reference>
<dbReference type="SUPFAM" id="SSF53649">
    <property type="entry name" value="Alkaline phosphatase-like"/>
    <property type="match status" value="1"/>
</dbReference>
<dbReference type="PANTHER" id="PTHR21110:SF0">
    <property type="entry name" value="PHOSPHOPENTOMUTASE"/>
    <property type="match status" value="1"/>
</dbReference>
<dbReference type="NCBIfam" id="NF003766">
    <property type="entry name" value="PRK05362.1"/>
    <property type="match status" value="1"/>
</dbReference>
<accession>G9ZLZ5</accession>
<evidence type="ECO:0000256" key="1">
    <source>
        <dbReference type="ARBA" id="ARBA00010373"/>
    </source>
</evidence>
<sequence length="401" mass="43857">MMGEDMKRFNRIVMVVPGAVGTGAAVDAKKDENQRAEPLGRGFQQFQGRLQLPTLTDLGLANISRDAPLSGMSMAHPLTSYVGRIQPAADYCDSLTAYWEMMGLSIQRPLQTFPTGLAAKFVKQIEKFTNRKVILNGRSSIGDAINDYGLQQTQEGDIIVLTSSDSILQVSANQAVVSRNELYRICRFIRFVADKNNLRLGRIIARPFAGEAPSNFILAGGRRDYAMIPPGNTVLDLLTGSDVPVIGIGKVDDIFANHGIDKSISLLNNDDRLTRLITVMEEQAFGLIMTDLGDFEASNGDRLGSQGYGEKLMRVDRQLGEIINQLKPTDLLIITADHGNDQTSNRTRHTREFVPLIAASPNAHGGQLGTRRTFSDIGATILENFGIPSQFPGTSFLNQIS</sequence>
<dbReference type="InterPro" id="IPR017850">
    <property type="entry name" value="Alkaline_phosphatase_core_sf"/>
</dbReference>
<dbReference type="eggNOG" id="COG1015">
    <property type="taxonomic scope" value="Bacteria"/>
</dbReference>
<dbReference type="GO" id="GO:0000287">
    <property type="term" value="F:magnesium ion binding"/>
    <property type="evidence" value="ECO:0007669"/>
    <property type="project" value="InterPro"/>
</dbReference>
<dbReference type="CDD" id="cd16009">
    <property type="entry name" value="PPM"/>
    <property type="match status" value="1"/>
</dbReference>
<keyword evidence="3" id="KW-0464">Manganese</keyword>
<keyword evidence="4" id="KW-0413">Isomerase</keyword>
<evidence type="ECO:0000256" key="2">
    <source>
        <dbReference type="ARBA" id="ARBA00022723"/>
    </source>
</evidence>
<dbReference type="EMBL" id="AGEY01000030">
    <property type="protein sequence ID" value="EHM00079.1"/>
    <property type="molecule type" value="Genomic_DNA"/>
</dbReference>
<dbReference type="SUPFAM" id="SSF143856">
    <property type="entry name" value="DeoB insert domain-like"/>
    <property type="match status" value="1"/>
</dbReference>
<dbReference type="STRING" id="797515.HMPREF9103_00743"/>
<dbReference type="RefSeq" id="WP_008211358.1">
    <property type="nucleotide sequence ID" value="NZ_JH414927.1"/>
</dbReference>
<dbReference type="Proteomes" id="UP000004625">
    <property type="component" value="Unassembled WGS sequence"/>
</dbReference>
<dbReference type="InterPro" id="IPR024052">
    <property type="entry name" value="Phosphopentomutase_DeoB_cap_sf"/>
</dbReference>
<organism evidence="6 7">
    <name type="scientific">Lentilactobacillus parafarraginis F0439</name>
    <dbReference type="NCBI Taxonomy" id="797515"/>
    <lineage>
        <taxon>Bacteria</taxon>
        <taxon>Bacillati</taxon>
        <taxon>Bacillota</taxon>
        <taxon>Bacilli</taxon>
        <taxon>Lactobacillales</taxon>
        <taxon>Lactobacillaceae</taxon>
        <taxon>Lentilactobacillus</taxon>
    </lineage>
</organism>
<dbReference type="GO" id="GO:0005829">
    <property type="term" value="C:cytosol"/>
    <property type="evidence" value="ECO:0007669"/>
    <property type="project" value="TreeGrafter"/>
</dbReference>
<evidence type="ECO:0000256" key="3">
    <source>
        <dbReference type="ARBA" id="ARBA00023211"/>
    </source>
</evidence>
<evidence type="ECO:0000313" key="6">
    <source>
        <dbReference type="EMBL" id="EHM00079.1"/>
    </source>
</evidence>
<dbReference type="HOGENOM" id="CLU_053861_0_0_9"/>
<proteinExistence type="inferred from homology"/>
<dbReference type="Pfam" id="PF01676">
    <property type="entry name" value="Metalloenzyme"/>
    <property type="match status" value="1"/>
</dbReference>